<evidence type="ECO:0000313" key="2">
    <source>
        <dbReference type="EMBL" id="VFT80828.1"/>
    </source>
</evidence>
<evidence type="ECO:0000313" key="3">
    <source>
        <dbReference type="Proteomes" id="UP000332933"/>
    </source>
</evidence>
<reference evidence="2 3" key="1">
    <citation type="submission" date="2019-03" db="EMBL/GenBank/DDBJ databases">
        <authorList>
            <person name="Gaulin E."/>
            <person name="Dumas B."/>
        </authorList>
    </citation>
    <scope>NUCLEOTIDE SEQUENCE [LARGE SCALE GENOMIC DNA]</scope>
    <source>
        <strain evidence="2">CBS 568.67</strain>
    </source>
</reference>
<name>A0A485KFL8_9STRA</name>
<reference evidence="1" key="2">
    <citation type="submission" date="2019-06" db="EMBL/GenBank/DDBJ databases">
        <title>Genomics analysis of Aphanomyces spp. identifies a new class of oomycete effector associated with host adaptation.</title>
        <authorList>
            <person name="Gaulin E."/>
        </authorList>
    </citation>
    <scope>NUCLEOTIDE SEQUENCE</scope>
    <source>
        <strain evidence="1">CBS 578.67</strain>
    </source>
</reference>
<sequence length="272" mass="29965">MENLVVDAAVHGHLRVVNYLLGIGYHRRLGDAARIAASLGHVHVLVFLSRTCARPRLVALDCYLVSWKMDSVQRCLKTVALFDCVAVERAYDQQPLTSPQVEEMWLVFAVESAMVKSATSLATRMATRNGGNGVMRVLHRLQHDVLYLFDCMAHINDVSDDVLMLFCSYGQPVSTMASVFAKLKCLADNKARCRVAQAGCLERALEQGNVAVTKWLLHVMPMTAWQLVLESPGVIALAIETRNLNMLLEAHGVVVAKTVLAAATIDEGHSWP</sequence>
<gene>
    <name evidence="2" type="primary">Aste57867_3673</name>
    <name evidence="1" type="ORF">As57867_003662</name>
    <name evidence="2" type="ORF">ASTE57867_3673</name>
</gene>
<dbReference type="Proteomes" id="UP000332933">
    <property type="component" value="Unassembled WGS sequence"/>
</dbReference>
<accession>A0A485KFL8</accession>
<protein>
    <submittedName>
        <fullName evidence="2">Aste57867_3673 protein</fullName>
    </submittedName>
</protein>
<keyword evidence="3" id="KW-1185">Reference proteome</keyword>
<proteinExistence type="predicted"/>
<dbReference type="AlphaFoldDB" id="A0A485KFL8"/>
<dbReference type="EMBL" id="VJMH01000709">
    <property type="protein sequence ID" value="KAF0714810.1"/>
    <property type="molecule type" value="Genomic_DNA"/>
</dbReference>
<evidence type="ECO:0000313" key="1">
    <source>
        <dbReference type="EMBL" id="KAF0714810.1"/>
    </source>
</evidence>
<dbReference type="EMBL" id="CAADRA010000709">
    <property type="protein sequence ID" value="VFT80828.1"/>
    <property type="molecule type" value="Genomic_DNA"/>
</dbReference>
<organism evidence="2 3">
    <name type="scientific">Aphanomyces stellatus</name>
    <dbReference type="NCBI Taxonomy" id="120398"/>
    <lineage>
        <taxon>Eukaryota</taxon>
        <taxon>Sar</taxon>
        <taxon>Stramenopiles</taxon>
        <taxon>Oomycota</taxon>
        <taxon>Saprolegniomycetes</taxon>
        <taxon>Saprolegniales</taxon>
        <taxon>Verrucalvaceae</taxon>
        <taxon>Aphanomyces</taxon>
    </lineage>
</organism>